<dbReference type="PANTHER" id="PTHR43649:SF17">
    <property type="entry name" value="ABC TRANSPORTER SOLUTE BINDING PROTEIN-SUGAR TRANSPORT"/>
    <property type="match status" value="1"/>
</dbReference>
<dbReference type="InterPro" id="IPR050490">
    <property type="entry name" value="Bact_solute-bd_prot1"/>
</dbReference>
<evidence type="ECO:0000313" key="3">
    <source>
        <dbReference type="Proteomes" id="UP000014155"/>
    </source>
</evidence>
<gene>
    <name evidence="2" type="ORF">CTER_1183</name>
</gene>
<dbReference type="AlphaFoldDB" id="S0FM21"/>
<keyword evidence="2" id="KW-0762">Sugar transport</keyword>
<dbReference type="Gene3D" id="3.40.190.10">
    <property type="entry name" value="Periplasmic binding protein-like II"/>
    <property type="match status" value="1"/>
</dbReference>
<dbReference type="PANTHER" id="PTHR43649">
    <property type="entry name" value="ARABINOSE-BINDING PROTEIN-RELATED"/>
    <property type="match status" value="1"/>
</dbReference>
<dbReference type="InterPro" id="IPR022627">
    <property type="entry name" value="DUF3502"/>
</dbReference>
<dbReference type="SUPFAM" id="SSF53850">
    <property type="entry name" value="Periplasmic binding protein-like II"/>
    <property type="match status" value="1"/>
</dbReference>
<feature type="domain" description="DUF3502" evidence="1">
    <location>
        <begin position="435"/>
        <end position="501"/>
    </location>
</feature>
<reference evidence="2 3" key="1">
    <citation type="journal article" date="2013" name="Genome Announc.">
        <title>Draft Genome Sequence of the Cellulolytic, Mesophilic, Anaerobic Bacterium Clostridium termitidis Strain CT1112 (DSM 5398).</title>
        <authorList>
            <person name="Lal S."/>
            <person name="Ramachandran U."/>
            <person name="Zhang X."/>
            <person name="Munir R."/>
            <person name="Sparling R."/>
            <person name="Levin D.B."/>
        </authorList>
    </citation>
    <scope>NUCLEOTIDE SEQUENCE [LARGE SCALE GENOMIC DNA]</scope>
    <source>
        <strain evidence="2 3">CT1112</strain>
    </source>
</reference>
<proteinExistence type="predicted"/>
<sequence length="505" mass="57900">MKLKIIACKFLIIILIIVSFSSLMSCGESDKVQSQGVKQQELERYPLSVYVAGEKPAQQDEVCKVISEKTRDTLNIDLTINYIPWGDYIDQMRLKSISGEEYDICLNFASQLASSIARKQCIPLNGLIDQYGEDLKKQIPPDLWDSVTVNGQIYGVPSVYARAGMGRSILIRKDLREKYNLPKVENQSTLENYLETISKNEKDMIPILADSLGIIANDKDFLGHEVYIFGNDALGYMYIDIDSGKYKVENYFKTSVFKRIWKENIKAYEKGWFEKDILSDTSRDYKFVTGQAAAMAGDLYNIVERQNQLSKNVPEGRIELAIFNKEGKWINLTPVNNYAMLSSNGKHPERAIMFLNWLRQSQENYDMLMLGIEGKTYNLVGEEVQVPDGINPVDRYNPTPWFTMHFPYLRTWTSDPEEYKNALDFWKELKPETSPLASFAFSCDNVKAESLAVQRLVEETGRPLNTGIISSEAEYQKFLEELDKAGIEKIIEDTQKQIDKHLRNK</sequence>
<dbReference type="RefSeq" id="WP_004624707.1">
    <property type="nucleotide sequence ID" value="NZ_AORV01000025.1"/>
</dbReference>
<name>S0FM21_RUMCE</name>
<dbReference type="EMBL" id="AORV01000025">
    <property type="protein sequence ID" value="EMS72957.1"/>
    <property type="molecule type" value="Genomic_DNA"/>
</dbReference>
<dbReference type="eggNOG" id="COG1653">
    <property type="taxonomic scope" value="Bacteria"/>
</dbReference>
<keyword evidence="2" id="KW-0813">Transport</keyword>
<evidence type="ECO:0000259" key="1">
    <source>
        <dbReference type="Pfam" id="PF12010"/>
    </source>
</evidence>
<dbReference type="Pfam" id="PF13416">
    <property type="entry name" value="SBP_bac_8"/>
    <property type="match status" value="1"/>
</dbReference>
<organism evidence="2 3">
    <name type="scientific">Ruminiclostridium cellobioparum subsp. termitidis CT1112</name>
    <dbReference type="NCBI Taxonomy" id="1195236"/>
    <lineage>
        <taxon>Bacteria</taxon>
        <taxon>Bacillati</taxon>
        <taxon>Bacillota</taxon>
        <taxon>Clostridia</taxon>
        <taxon>Eubacteriales</taxon>
        <taxon>Oscillospiraceae</taxon>
        <taxon>Ruminiclostridium</taxon>
    </lineage>
</organism>
<evidence type="ECO:0000313" key="2">
    <source>
        <dbReference type="EMBL" id="EMS72957.1"/>
    </source>
</evidence>
<dbReference type="PATRIC" id="fig|1195236.3.peg.1487"/>
<dbReference type="Pfam" id="PF12010">
    <property type="entry name" value="DUF3502"/>
    <property type="match status" value="1"/>
</dbReference>
<dbReference type="PROSITE" id="PS51257">
    <property type="entry name" value="PROKAR_LIPOPROTEIN"/>
    <property type="match status" value="1"/>
</dbReference>
<protein>
    <submittedName>
        <fullName evidence="2">ABC-type sugar transport system, periplasmic component</fullName>
    </submittedName>
</protein>
<dbReference type="Proteomes" id="UP000014155">
    <property type="component" value="Unassembled WGS sequence"/>
</dbReference>
<keyword evidence="3" id="KW-1185">Reference proteome</keyword>
<dbReference type="STRING" id="1195236.CTER_1183"/>
<dbReference type="InterPro" id="IPR006059">
    <property type="entry name" value="SBP"/>
</dbReference>
<comment type="caution">
    <text evidence="2">The sequence shown here is derived from an EMBL/GenBank/DDBJ whole genome shotgun (WGS) entry which is preliminary data.</text>
</comment>
<accession>S0FM21</accession>